<dbReference type="InterPro" id="IPR040282">
    <property type="entry name" value="Mig-18-like"/>
</dbReference>
<dbReference type="PANTHER" id="PTHR35572:SF7">
    <property type="entry name" value="PROTEIN CBG04538"/>
    <property type="match status" value="1"/>
</dbReference>
<dbReference type="AlphaFoldDB" id="A0AAD4NB50"/>
<name>A0AAD4NB50_9BILA</name>
<protein>
    <submittedName>
        <fullName evidence="4">Major allergen</fullName>
    </submittedName>
</protein>
<dbReference type="Proteomes" id="UP001201812">
    <property type="component" value="Unassembled WGS sequence"/>
</dbReference>
<feature type="domain" description="Abnormal cell migration protein 18-like fibronectin type I" evidence="3">
    <location>
        <begin position="110"/>
        <end position="165"/>
    </location>
</feature>
<dbReference type="EMBL" id="JAKKPZ010000005">
    <property type="protein sequence ID" value="KAI1720832.1"/>
    <property type="molecule type" value="Genomic_DNA"/>
</dbReference>
<evidence type="ECO:0000259" key="3">
    <source>
        <dbReference type="Pfam" id="PF23003"/>
    </source>
</evidence>
<dbReference type="Pfam" id="PF23003">
    <property type="entry name" value="Fn1_2"/>
    <property type="match status" value="3"/>
</dbReference>
<evidence type="ECO:0000256" key="2">
    <source>
        <dbReference type="SAM" id="SignalP"/>
    </source>
</evidence>
<feature type="region of interest" description="Disordered" evidence="1">
    <location>
        <begin position="178"/>
        <end position="213"/>
    </location>
</feature>
<organism evidence="4 5">
    <name type="scientific">Ditylenchus destructor</name>
    <dbReference type="NCBI Taxonomy" id="166010"/>
    <lineage>
        <taxon>Eukaryota</taxon>
        <taxon>Metazoa</taxon>
        <taxon>Ecdysozoa</taxon>
        <taxon>Nematoda</taxon>
        <taxon>Chromadorea</taxon>
        <taxon>Rhabditida</taxon>
        <taxon>Tylenchina</taxon>
        <taxon>Tylenchomorpha</taxon>
        <taxon>Sphaerularioidea</taxon>
        <taxon>Anguinidae</taxon>
        <taxon>Anguininae</taxon>
        <taxon>Ditylenchus</taxon>
    </lineage>
</organism>
<dbReference type="InterPro" id="IPR055119">
    <property type="entry name" value="Mig18_Fn1"/>
</dbReference>
<feature type="signal peptide" evidence="2">
    <location>
        <begin position="1"/>
        <end position="22"/>
    </location>
</feature>
<feature type="domain" description="Abnormal cell migration protein 18-like fibronectin type I" evidence="3">
    <location>
        <begin position="22"/>
        <end position="92"/>
    </location>
</feature>
<feature type="domain" description="Abnormal cell migration protein 18-like fibronectin type I" evidence="3">
    <location>
        <begin position="218"/>
        <end position="285"/>
    </location>
</feature>
<sequence>MLNALIFPSLFFLLALVQPTTSCRHNGLSYRNGEEWEERGAFVMRCTINDENGSWKTEVVACVLPTTGRRIPINTSVEEQNDEWKCQMNQQGMVTLVQGASPNAKCDGRSVGSRWQEKSFELECRPGGIRRLVACVTEDGQRIPVNGSKEVNGFTLVCQQFGNGTVVFHGAKSVKPESKTGYRFGRGGDDDSPSNIRNRPGAGRNTGTHSWASPQQAVKCVDENGYQRNIGEHWLENHRFNKTCRLNGAVEVVNCVSKDGYRIPLNGQLIRDGSKYSCEMTSQGTIRFAAGPVDDV</sequence>
<feature type="chain" id="PRO_5042263483" evidence="2">
    <location>
        <begin position="23"/>
        <end position="296"/>
    </location>
</feature>
<dbReference type="PANTHER" id="PTHR35572">
    <property type="entry name" value="PROTEIN CBG04538-RELATED"/>
    <property type="match status" value="1"/>
</dbReference>
<evidence type="ECO:0000256" key="1">
    <source>
        <dbReference type="SAM" id="MobiDB-lite"/>
    </source>
</evidence>
<comment type="caution">
    <text evidence="4">The sequence shown here is derived from an EMBL/GenBank/DDBJ whole genome shotgun (WGS) entry which is preliminary data.</text>
</comment>
<gene>
    <name evidence="4" type="ORF">DdX_05079</name>
</gene>
<reference evidence="4" key="1">
    <citation type="submission" date="2022-01" db="EMBL/GenBank/DDBJ databases">
        <title>Genome Sequence Resource for Two Populations of Ditylenchus destructor, the Migratory Endoparasitic Phytonematode.</title>
        <authorList>
            <person name="Zhang H."/>
            <person name="Lin R."/>
            <person name="Xie B."/>
        </authorList>
    </citation>
    <scope>NUCLEOTIDE SEQUENCE</scope>
    <source>
        <strain evidence="4">BazhouSP</strain>
    </source>
</reference>
<keyword evidence="5" id="KW-1185">Reference proteome</keyword>
<accession>A0AAD4NB50</accession>
<proteinExistence type="predicted"/>
<evidence type="ECO:0000313" key="4">
    <source>
        <dbReference type="EMBL" id="KAI1720832.1"/>
    </source>
</evidence>
<keyword evidence="2" id="KW-0732">Signal</keyword>
<evidence type="ECO:0000313" key="5">
    <source>
        <dbReference type="Proteomes" id="UP001201812"/>
    </source>
</evidence>